<dbReference type="InterPro" id="IPR036397">
    <property type="entry name" value="RNaseH_sf"/>
</dbReference>
<protein>
    <submittedName>
        <fullName evidence="1">Uncharacterized protein</fullName>
    </submittedName>
</protein>
<dbReference type="EMBL" id="JARPOI010000008">
    <property type="protein sequence ID" value="KAJ9175213.1"/>
    <property type="molecule type" value="Genomic_DNA"/>
</dbReference>
<dbReference type="Proteomes" id="UP001174677">
    <property type="component" value="Chromosome 8"/>
</dbReference>
<organism evidence="1 3">
    <name type="scientific">Hevea brasiliensis</name>
    <name type="common">Para rubber tree</name>
    <name type="synonym">Siphonia brasiliensis</name>
    <dbReference type="NCBI Taxonomy" id="3981"/>
    <lineage>
        <taxon>Eukaryota</taxon>
        <taxon>Viridiplantae</taxon>
        <taxon>Streptophyta</taxon>
        <taxon>Embryophyta</taxon>
        <taxon>Tracheophyta</taxon>
        <taxon>Spermatophyta</taxon>
        <taxon>Magnoliopsida</taxon>
        <taxon>eudicotyledons</taxon>
        <taxon>Gunneridae</taxon>
        <taxon>Pentapetalae</taxon>
        <taxon>rosids</taxon>
        <taxon>fabids</taxon>
        <taxon>Malpighiales</taxon>
        <taxon>Euphorbiaceae</taxon>
        <taxon>Crotonoideae</taxon>
        <taxon>Micrandreae</taxon>
        <taxon>Hevea</taxon>
    </lineage>
</organism>
<reference evidence="1 3" key="1">
    <citation type="journal article" date="2023" name="Plant Biotechnol. J.">
        <title>Chromosome-level wild Hevea brasiliensis genome provides new tools for genomic-assisted breeding and valuable loci to elevate rubber yield.</title>
        <authorList>
            <person name="Cheng H."/>
            <person name="Song X."/>
            <person name="Hu Y."/>
            <person name="Wu T."/>
            <person name="Yang Q."/>
            <person name="An Z."/>
            <person name="Feng S."/>
            <person name="Deng Z."/>
            <person name="Wu W."/>
            <person name="Zeng X."/>
            <person name="Tu M."/>
            <person name="Wang X."/>
            <person name="Huang H."/>
        </authorList>
    </citation>
    <scope>NUCLEOTIDE SEQUENCE</scope>
    <source>
        <strain evidence="1">MT/VB/25A 57/8</strain>
    </source>
</reference>
<name>A0ABQ9KL28_HEVBR</name>
<dbReference type="EMBL" id="JARPOI010000017">
    <property type="protein sequence ID" value="KAJ9141098.1"/>
    <property type="molecule type" value="Genomic_DNA"/>
</dbReference>
<dbReference type="PANTHER" id="PTHR48475:SF1">
    <property type="entry name" value="RNASE H TYPE-1 DOMAIN-CONTAINING PROTEIN"/>
    <property type="match status" value="1"/>
</dbReference>
<keyword evidence="3" id="KW-1185">Reference proteome</keyword>
<accession>A0ABQ9KL28</accession>
<evidence type="ECO:0000313" key="2">
    <source>
        <dbReference type="EMBL" id="KAJ9175213.1"/>
    </source>
</evidence>
<gene>
    <name evidence="2" type="ORF">P3X46_013790</name>
    <name evidence="1" type="ORF">P3X46_031673</name>
</gene>
<sequence>MVETYKDWPEKLPYALWGYRTTTRTSTGATPFSLVYGTEAVLPIELEVKSLRVILEAKIPENEWAQKRYEELALIDEKRMRALYHMQAYQRKIARAFNKKVKPRKIKEGDMVLKQARPIPFDPRGKFKPNWDGPYIVKKILSGGAVRISDLDGNEFQEPVNLDKLKRYFV</sequence>
<dbReference type="Proteomes" id="UP001174677">
    <property type="component" value="Chromosome 17"/>
</dbReference>
<dbReference type="PANTHER" id="PTHR48475">
    <property type="entry name" value="RIBONUCLEASE H"/>
    <property type="match status" value="1"/>
</dbReference>
<evidence type="ECO:0000313" key="3">
    <source>
        <dbReference type="Proteomes" id="UP001174677"/>
    </source>
</evidence>
<proteinExistence type="predicted"/>
<dbReference type="Gene3D" id="3.30.420.10">
    <property type="entry name" value="Ribonuclease H-like superfamily/Ribonuclease H"/>
    <property type="match status" value="1"/>
</dbReference>
<comment type="caution">
    <text evidence="1">The sequence shown here is derived from an EMBL/GenBank/DDBJ whole genome shotgun (WGS) entry which is preliminary data.</text>
</comment>
<evidence type="ECO:0000313" key="1">
    <source>
        <dbReference type="EMBL" id="KAJ9141098.1"/>
    </source>
</evidence>